<evidence type="ECO:0000256" key="2">
    <source>
        <dbReference type="ARBA" id="ARBA00022723"/>
    </source>
</evidence>
<dbReference type="GO" id="GO:0000785">
    <property type="term" value="C:chromatin"/>
    <property type="evidence" value="ECO:0007669"/>
    <property type="project" value="TreeGrafter"/>
</dbReference>
<feature type="compositionally biased region" description="Polar residues" evidence="4">
    <location>
        <begin position="315"/>
        <end position="331"/>
    </location>
</feature>
<accession>A0A8H6ZWC0</accession>
<protein>
    <recommendedName>
        <fullName evidence="5">JmjC domain-containing protein</fullName>
    </recommendedName>
</protein>
<dbReference type="InterPro" id="IPR045109">
    <property type="entry name" value="LSDs-like"/>
</dbReference>
<dbReference type="PANTHER" id="PTHR12549">
    <property type="entry name" value="JMJC DOMAIN-CONTAINING HISTONE DEMETHYLATION PROTEIN"/>
    <property type="match status" value="1"/>
</dbReference>
<evidence type="ECO:0000259" key="5">
    <source>
        <dbReference type="PROSITE" id="PS51184"/>
    </source>
</evidence>
<dbReference type="InterPro" id="IPR003347">
    <property type="entry name" value="JmjC_dom"/>
</dbReference>
<dbReference type="SUPFAM" id="SSF51197">
    <property type="entry name" value="Clavaminate synthase-like"/>
    <property type="match status" value="1"/>
</dbReference>
<gene>
    <name evidence="6" type="ORF">PC9H_005048</name>
</gene>
<feature type="compositionally biased region" description="Basic and acidic residues" evidence="4">
    <location>
        <begin position="609"/>
        <end position="619"/>
    </location>
</feature>
<dbReference type="SMART" id="SM00558">
    <property type="entry name" value="JmjC"/>
    <property type="match status" value="1"/>
</dbReference>
<feature type="region of interest" description="Disordered" evidence="4">
    <location>
        <begin position="41"/>
        <end position="64"/>
    </location>
</feature>
<dbReference type="PROSITE" id="PS51184">
    <property type="entry name" value="JMJC"/>
    <property type="match status" value="1"/>
</dbReference>
<dbReference type="EMBL" id="JACETU010000003">
    <property type="protein sequence ID" value="KAF7433100.1"/>
    <property type="molecule type" value="Genomic_DNA"/>
</dbReference>
<proteinExistence type="predicted"/>
<comment type="subcellular location">
    <subcellularLocation>
        <location evidence="1">Nucleus</location>
    </subcellularLocation>
</comment>
<comment type="caution">
    <text evidence="6">The sequence shown here is derived from an EMBL/GenBank/DDBJ whole genome shotgun (WGS) entry which is preliminary data.</text>
</comment>
<dbReference type="GO" id="GO:0000118">
    <property type="term" value="C:histone deacetylase complex"/>
    <property type="evidence" value="ECO:0007669"/>
    <property type="project" value="TreeGrafter"/>
</dbReference>
<name>A0A8H6ZWC0_PLEOS</name>
<dbReference type="GO" id="GO:0031490">
    <property type="term" value="F:chromatin DNA binding"/>
    <property type="evidence" value="ECO:0007669"/>
    <property type="project" value="TreeGrafter"/>
</dbReference>
<keyword evidence="3" id="KW-0539">Nucleus</keyword>
<dbReference type="PANTHER" id="PTHR12549:SF38">
    <property type="entry name" value="JMJC DOMAIN-CONTAINING HISTONE DEMETHYLASE 2, ISOFORM A"/>
    <property type="match status" value="1"/>
</dbReference>
<feature type="domain" description="JmjC" evidence="5">
    <location>
        <begin position="729"/>
        <end position="900"/>
    </location>
</feature>
<dbReference type="RefSeq" id="XP_036633127.1">
    <property type="nucleotide sequence ID" value="XM_036774625.1"/>
</dbReference>
<dbReference type="OrthoDB" id="1667110at2759"/>
<feature type="region of interest" description="Disordered" evidence="4">
    <location>
        <begin position="303"/>
        <end position="331"/>
    </location>
</feature>
<evidence type="ECO:0000256" key="1">
    <source>
        <dbReference type="ARBA" id="ARBA00004123"/>
    </source>
</evidence>
<evidence type="ECO:0000256" key="4">
    <source>
        <dbReference type="SAM" id="MobiDB-lite"/>
    </source>
</evidence>
<dbReference type="GeneID" id="59374866"/>
<sequence>MNHLADPQKKTSIGQLLNPLESVGDAAYHNGQVHSINDSAQQQVHHDHHGVPAYPPQYNSNPSSFNLRAANWEMPDDSERRKPDNVATATRQYQHIPQMNGPGVYGEQPARMVRPRMEAPNGYPIEGQQVWQQPQDMQTMQYGPPSGIAPMYSDERTAISGDYPPQGQHNYHPGYSESSAAPVWQATQRASVRLAARGTMPPGPQDPRYHPQQYYQPGIYAPMPYFPPDDHTQTNSMAQKRSAPDPDDTAGSKQKKTKSRAKSVGEGGPGPSRRGYNAKKRSEAAQIAAQNAQLIPTVSYVSDKGKEKASEDGRSTASQDSLAPQNPASSGSAMLTTELQFARCMSNRYRSEQFPRCVSCTRRWAGDTCRFQGIRFFLKDQHRNIVGISFVESQKPDAPSMNFPTQWNISLKPEHIRSTKLTVARALLPTLRKEMKHLELPEVIRRPRESEVRATCDTCMTSIFSSTWMCRLCGREACEECYEQVKDLTMDRPGAGQTEIAALQARREKHAHSNPFFLSCTRRNEHTSKEFSPVSRFCKEELAQAIAAMDALVKEEDANQATSGSDATDGGVNGVADGAQGHQHPNKTYPNPSNGLAPQGDATNAQEETPSHDVTHLPDDKMTDEIFRSHWVKGEPLVVTDVLNKFRIEWTPEYFIEKYGGQNCLIIECQTEENKRTSVAEFFKDFGKYEDRKSCWKLKDWPSSTEFKAAFPELYEDFANAVPVPNYVRRDGVMNIASHFPYNTISPDLGPKMYNAYTSTSNPGSKGTTRLHMDMSDAVNIMTYAAPTITGEPGYAAWDLFRSQDSDKLRQFLRKRFKGAFQNDPIHAQQFYLDEQLRRELWETAGVKSFRIYQRPGQAVFIPAGCAHQVVNLADCIKVAIDFVSPENIARCEQLTREFREQNQSMVWKEDVLQLRTMMWFAWLSCCRQEQ</sequence>
<keyword evidence="2" id="KW-0479">Metal-binding</keyword>
<feature type="compositionally biased region" description="Polar residues" evidence="4">
    <location>
        <begin position="586"/>
        <end position="608"/>
    </location>
</feature>
<feature type="region of interest" description="Disordered" evidence="4">
    <location>
        <begin position="197"/>
        <end position="287"/>
    </location>
</feature>
<dbReference type="Gene3D" id="2.60.120.650">
    <property type="entry name" value="Cupin"/>
    <property type="match status" value="1"/>
</dbReference>
<evidence type="ECO:0000313" key="7">
    <source>
        <dbReference type="Proteomes" id="UP000623687"/>
    </source>
</evidence>
<dbReference type="GO" id="GO:0006357">
    <property type="term" value="P:regulation of transcription by RNA polymerase II"/>
    <property type="evidence" value="ECO:0007669"/>
    <property type="project" value="TreeGrafter"/>
</dbReference>
<dbReference type="GO" id="GO:0003712">
    <property type="term" value="F:transcription coregulator activity"/>
    <property type="evidence" value="ECO:0007669"/>
    <property type="project" value="TreeGrafter"/>
</dbReference>
<organism evidence="6 7">
    <name type="scientific">Pleurotus ostreatus</name>
    <name type="common">Oyster mushroom</name>
    <name type="synonym">White-rot fungus</name>
    <dbReference type="NCBI Taxonomy" id="5322"/>
    <lineage>
        <taxon>Eukaryota</taxon>
        <taxon>Fungi</taxon>
        <taxon>Dikarya</taxon>
        <taxon>Basidiomycota</taxon>
        <taxon>Agaricomycotina</taxon>
        <taxon>Agaricomycetes</taxon>
        <taxon>Agaricomycetidae</taxon>
        <taxon>Agaricales</taxon>
        <taxon>Pleurotineae</taxon>
        <taxon>Pleurotaceae</taxon>
        <taxon>Pleurotus</taxon>
    </lineage>
</organism>
<dbReference type="GO" id="GO:0032454">
    <property type="term" value="F:histone H3K9 demethylase activity"/>
    <property type="evidence" value="ECO:0007669"/>
    <property type="project" value="InterPro"/>
</dbReference>
<evidence type="ECO:0000313" key="6">
    <source>
        <dbReference type="EMBL" id="KAF7433100.1"/>
    </source>
</evidence>
<reference evidence="6" key="1">
    <citation type="submission" date="2019-07" db="EMBL/GenBank/DDBJ databases">
        <authorList>
            <person name="Palmer J.M."/>
        </authorList>
    </citation>
    <scope>NUCLEOTIDE SEQUENCE</scope>
    <source>
        <strain evidence="6">PC9</strain>
    </source>
</reference>
<feature type="compositionally biased region" description="Basic and acidic residues" evidence="4">
    <location>
        <begin position="303"/>
        <end position="314"/>
    </location>
</feature>
<evidence type="ECO:0000256" key="3">
    <source>
        <dbReference type="ARBA" id="ARBA00023242"/>
    </source>
</evidence>
<dbReference type="Proteomes" id="UP000623687">
    <property type="component" value="Unassembled WGS sequence"/>
</dbReference>
<feature type="region of interest" description="Disordered" evidence="4">
    <location>
        <begin position="557"/>
        <end position="619"/>
    </location>
</feature>
<dbReference type="GO" id="GO:0046872">
    <property type="term" value="F:metal ion binding"/>
    <property type="evidence" value="ECO:0007669"/>
    <property type="project" value="UniProtKB-KW"/>
</dbReference>
<dbReference type="CDD" id="cd02208">
    <property type="entry name" value="cupin_RmlC-like"/>
    <property type="match status" value="1"/>
</dbReference>
<dbReference type="VEuPathDB" id="FungiDB:PC9H_005048"/>
<dbReference type="AlphaFoldDB" id="A0A8H6ZWC0"/>
<dbReference type="Pfam" id="PF02373">
    <property type="entry name" value="JmjC"/>
    <property type="match status" value="1"/>
</dbReference>
<keyword evidence="7" id="KW-1185">Reference proteome</keyword>